<organism evidence="2 3">
    <name type="scientific">Oryza rufipogon</name>
    <name type="common">Brownbeard rice</name>
    <name type="synonym">Asian wild rice</name>
    <dbReference type="NCBI Taxonomy" id="4529"/>
    <lineage>
        <taxon>Eukaryota</taxon>
        <taxon>Viridiplantae</taxon>
        <taxon>Streptophyta</taxon>
        <taxon>Embryophyta</taxon>
        <taxon>Tracheophyta</taxon>
        <taxon>Spermatophyta</taxon>
        <taxon>Magnoliopsida</taxon>
        <taxon>Liliopsida</taxon>
        <taxon>Poales</taxon>
        <taxon>Poaceae</taxon>
        <taxon>BOP clade</taxon>
        <taxon>Oryzoideae</taxon>
        <taxon>Oryzeae</taxon>
        <taxon>Oryzinae</taxon>
        <taxon>Oryza</taxon>
    </lineage>
</organism>
<feature type="region of interest" description="Disordered" evidence="1">
    <location>
        <begin position="50"/>
        <end position="89"/>
    </location>
</feature>
<dbReference type="Gramene" id="ORUFI05G30340.1">
    <property type="protein sequence ID" value="ORUFI05G30340.1"/>
    <property type="gene ID" value="ORUFI05G30340"/>
</dbReference>
<dbReference type="AlphaFoldDB" id="A0A0E0PSA3"/>
<keyword evidence="3" id="KW-1185">Reference proteome</keyword>
<evidence type="ECO:0000313" key="2">
    <source>
        <dbReference type="EnsemblPlants" id="ORUFI05G30340.1"/>
    </source>
</evidence>
<evidence type="ECO:0000256" key="1">
    <source>
        <dbReference type="SAM" id="MobiDB-lite"/>
    </source>
</evidence>
<proteinExistence type="predicted"/>
<reference evidence="2" key="2">
    <citation type="submission" date="2015-06" db="UniProtKB">
        <authorList>
            <consortium name="EnsemblPlants"/>
        </authorList>
    </citation>
    <scope>IDENTIFICATION</scope>
</reference>
<feature type="compositionally biased region" description="Basic and acidic residues" evidence="1">
    <location>
        <begin position="62"/>
        <end position="89"/>
    </location>
</feature>
<accession>A0A0E0PSA3</accession>
<name>A0A0E0PSA3_ORYRU</name>
<evidence type="ECO:0000313" key="3">
    <source>
        <dbReference type="Proteomes" id="UP000008022"/>
    </source>
</evidence>
<dbReference type="HOGENOM" id="CLU_2458704_0_0_1"/>
<dbReference type="EnsemblPlants" id="ORUFI05G30340.1">
    <property type="protein sequence ID" value="ORUFI05G30340.1"/>
    <property type="gene ID" value="ORUFI05G30340"/>
</dbReference>
<protein>
    <submittedName>
        <fullName evidence="2">Uncharacterized protein</fullName>
    </submittedName>
</protein>
<sequence length="89" mass="9937">MDLATAQKWVRSDNEASDLAGYDQTIRSPAVKPFGKTSKHVKWEKLHHLPNAPAQSKSARGATREKSCEEKIPSITGDRAKQSRVEKFC</sequence>
<reference evidence="3" key="1">
    <citation type="submission" date="2013-06" db="EMBL/GenBank/DDBJ databases">
        <authorList>
            <person name="Zhao Q."/>
        </authorList>
    </citation>
    <scope>NUCLEOTIDE SEQUENCE</scope>
    <source>
        <strain evidence="3">cv. W1943</strain>
    </source>
</reference>
<dbReference type="Proteomes" id="UP000008022">
    <property type="component" value="Unassembled WGS sequence"/>
</dbReference>